<organism evidence="3 4">
    <name type="scientific">Propionimicrobium lymphophilum ACS-093-V-SCH5</name>
    <dbReference type="NCBI Taxonomy" id="883161"/>
    <lineage>
        <taxon>Bacteria</taxon>
        <taxon>Bacillati</taxon>
        <taxon>Actinomycetota</taxon>
        <taxon>Actinomycetes</taxon>
        <taxon>Propionibacteriales</taxon>
        <taxon>Propionibacteriaceae</taxon>
        <taxon>Propionimicrobium</taxon>
    </lineage>
</organism>
<dbReference type="RefSeq" id="WP_016456639.1">
    <property type="nucleotide sequence ID" value="NZ_KE150269.1"/>
</dbReference>
<comment type="caution">
    <text evidence="3">The sequence shown here is derived from an EMBL/GenBank/DDBJ whole genome shotgun (WGS) entry which is preliminary data.</text>
</comment>
<dbReference type="Gene3D" id="3.10.450.40">
    <property type="match status" value="1"/>
</dbReference>
<evidence type="ECO:0000256" key="2">
    <source>
        <dbReference type="SAM" id="SignalP"/>
    </source>
</evidence>
<evidence type="ECO:0000256" key="1">
    <source>
        <dbReference type="SAM" id="MobiDB-lite"/>
    </source>
</evidence>
<accession>S2WX14</accession>
<feature type="region of interest" description="Disordered" evidence="1">
    <location>
        <begin position="33"/>
        <end position="54"/>
    </location>
</feature>
<sequence length="184" mass="19465">MSKLKITSAICAALLAATVTGCSDEGANTEANSAVASKTESSGAQTPDTTNQLDTDGALNAIKKAEEVKDGVALSVSTEDNSHWEVAVLEGNEKVEYDVMLNGTVIENEREIADAKDQKIKDSITLAEAIENAQGQAADGGKFLDEADFDEEDGKLGFEIDFNDARGDNLNSFFVDVQGNIAKK</sequence>
<name>S2WX14_9ACTN</name>
<gene>
    <name evidence="3" type="ORF">HMPREF9306_01833</name>
</gene>
<keyword evidence="4" id="KW-1185">Reference proteome</keyword>
<dbReference type="PROSITE" id="PS51257">
    <property type="entry name" value="PROKAR_LIPOPROTEIN"/>
    <property type="match status" value="1"/>
</dbReference>
<evidence type="ECO:0000313" key="3">
    <source>
        <dbReference type="EMBL" id="EPD32264.1"/>
    </source>
</evidence>
<dbReference type="Proteomes" id="UP000014417">
    <property type="component" value="Unassembled WGS sequence"/>
</dbReference>
<dbReference type="STRING" id="883161.HMPREF9306_01833"/>
<reference evidence="3 4" key="1">
    <citation type="submission" date="2013-04" db="EMBL/GenBank/DDBJ databases">
        <title>The Genome Sequence of Propionimicrobium lymphophilum ACS-093-V-SCH5.</title>
        <authorList>
            <consortium name="The Broad Institute Genomics Platform"/>
            <person name="Earl A."/>
            <person name="Ward D."/>
            <person name="Feldgarden M."/>
            <person name="Gevers D."/>
            <person name="Saerens B."/>
            <person name="Vaneechoutte M."/>
            <person name="Walker B."/>
            <person name="Young S."/>
            <person name="Zeng Q."/>
            <person name="Gargeya S."/>
            <person name="Fitzgerald M."/>
            <person name="Haas B."/>
            <person name="Abouelleil A."/>
            <person name="Allen A.W."/>
            <person name="Alvarado L."/>
            <person name="Arachchi H.M."/>
            <person name="Berlin A.M."/>
            <person name="Chapman S.B."/>
            <person name="Gainer-Dewar J."/>
            <person name="Goldberg J."/>
            <person name="Griggs A."/>
            <person name="Gujja S."/>
            <person name="Hansen M."/>
            <person name="Howarth C."/>
            <person name="Imamovic A."/>
            <person name="Ireland A."/>
            <person name="Larimer J."/>
            <person name="McCowan C."/>
            <person name="Murphy C."/>
            <person name="Pearson M."/>
            <person name="Poon T.W."/>
            <person name="Priest M."/>
            <person name="Roberts A."/>
            <person name="Saif S."/>
            <person name="Shea T."/>
            <person name="Sisk P."/>
            <person name="Sykes S."/>
            <person name="Wortman J."/>
            <person name="Nusbaum C."/>
            <person name="Birren B."/>
        </authorList>
    </citation>
    <scope>NUCLEOTIDE SEQUENCE [LARGE SCALE GENOMIC DNA]</scope>
    <source>
        <strain evidence="3 4">ACS-093-V-SCH5</strain>
    </source>
</reference>
<evidence type="ECO:0008006" key="5">
    <source>
        <dbReference type="Google" id="ProtNLM"/>
    </source>
</evidence>
<protein>
    <recommendedName>
        <fullName evidence="5">PepSY domain-containing protein</fullName>
    </recommendedName>
</protein>
<evidence type="ECO:0000313" key="4">
    <source>
        <dbReference type="Proteomes" id="UP000014417"/>
    </source>
</evidence>
<dbReference type="EMBL" id="AGZR01000009">
    <property type="protein sequence ID" value="EPD32264.1"/>
    <property type="molecule type" value="Genomic_DNA"/>
</dbReference>
<feature type="chain" id="PRO_5038980082" description="PepSY domain-containing protein" evidence="2">
    <location>
        <begin position="24"/>
        <end position="184"/>
    </location>
</feature>
<dbReference type="AlphaFoldDB" id="S2WX14"/>
<proteinExistence type="predicted"/>
<feature type="signal peptide" evidence="2">
    <location>
        <begin position="1"/>
        <end position="23"/>
    </location>
</feature>
<dbReference type="HOGENOM" id="CLU_1466990_0_0_11"/>
<keyword evidence="2" id="KW-0732">Signal</keyword>